<comment type="subcellular location">
    <subcellularLocation>
        <location evidence="1">Cytoplasm</location>
    </subcellularLocation>
</comment>
<gene>
    <name evidence="7" type="ORF">CU098_005687</name>
</gene>
<dbReference type="PANTHER" id="PTHR10997:SF18">
    <property type="entry name" value="D-IMPORTIN 7_RANBP7"/>
    <property type="match status" value="1"/>
</dbReference>
<dbReference type="SUPFAM" id="SSF48371">
    <property type="entry name" value="ARM repeat"/>
    <property type="match status" value="1"/>
</dbReference>
<dbReference type="InterPro" id="IPR013713">
    <property type="entry name" value="XPO2_central"/>
</dbReference>
<evidence type="ECO:0000313" key="7">
    <source>
        <dbReference type="EMBL" id="RCH96230.1"/>
    </source>
</evidence>
<evidence type="ECO:0000256" key="3">
    <source>
        <dbReference type="ARBA" id="ARBA00022927"/>
    </source>
</evidence>
<evidence type="ECO:0000256" key="2">
    <source>
        <dbReference type="ARBA" id="ARBA00022490"/>
    </source>
</evidence>
<dbReference type="GO" id="GO:0006606">
    <property type="term" value="P:protein import into nucleus"/>
    <property type="evidence" value="ECO:0007669"/>
    <property type="project" value="TreeGrafter"/>
</dbReference>
<dbReference type="GO" id="GO:0005635">
    <property type="term" value="C:nuclear envelope"/>
    <property type="evidence" value="ECO:0007669"/>
    <property type="project" value="TreeGrafter"/>
</dbReference>
<evidence type="ECO:0000313" key="8">
    <source>
        <dbReference type="Proteomes" id="UP000253551"/>
    </source>
</evidence>
<protein>
    <submittedName>
        <fullName evidence="7">Uncharacterized protein</fullName>
    </submittedName>
</protein>
<dbReference type="Pfam" id="PF25758">
    <property type="entry name" value="TPR_IPO11"/>
    <property type="match status" value="1"/>
</dbReference>
<dbReference type="OrthoDB" id="760868at2759"/>
<name>A0A367K238_RHIST</name>
<evidence type="ECO:0000259" key="6">
    <source>
        <dbReference type="Pfam" id="PF25758"/>
    </source>
</evidence>
<keyword evidence="3" id="KW-0813">Transport</keyword>
<evidence type="ECO:0000259" key="5">
    <source>
        <dbReference type="Pfam" id="PF08506"/>
    </source>
</evidence>
<feature type="region of interest" description="Disordered" evidence="4">
    <location>
        <begin position="796"/>
        <end position="859"/>
    </location>
</feature>
<accession>A0A367K238</accession>
<proteinExistence type="predicted"/>
<feature type="domain" description="Importin-7/11-like TPR repeats" evidence="6">
    <location>
        <begin position="552"/>
        <end position="827"/>
    </location>
</feature>
<dbReference type="EMBL" id="PJQM01002336">
    <property type="protein sequence ID" value="RCH96230.1"/>
    <property type="molecule type" value="Genomic_DNA"/>
</dbReference>
<dbReference type="STRING" id="4846.A0A367K238"/>
<keyword evidence="3" id="KW-0653">Protein transport</keyword>
<dbReference type="GO" id="GO:0005829">
    <property type="term" value="C:cytosol"/>
    <property type="evidence" value="ECO:0007669"/>
    <property type="project" value="TreeGrafter"/>
</dbReference>
<dbReference type="AlphaFoldDB" id="A0A367K238"/>
<dbReference type="PANTHER" id="PTHR10997">
    <property type="entry name" value="IMPORTIN-7, 8, 11"/>
    <property type="match status" value="1"/>
</dbReference>
<comment type="caution">
    <text evidence="7">The sequence shown here is derived from an EMBL/GenBank/DDBJ whole genome shotgun (WGS) entry which is preliminary data.</text>
</comment>
<dbReference type="InterPro" id="IPR016024">
    <property type="entry name" value="ARM-type_fold"/>
</dbReference>
<keyword evidence="8" id="KW-1185">Reference proteome</keyword>
<keyword evidence="2" id="KW-0963">Cytoplasm</keyword>
<evidence type="ECO:0000256" key="1">
    <source>
        <dbReference type="ARBA" id="ARBA00004496"/>
    </source>
</evidence>
<organism evidence="7 8">
    <name type="scientific">Rhizopus stolonifer</name>
    <name type="common">Rhizopus nigricans</name>
    <dbReference type="NCBI Taxonomy" id="4846"/>
    <lineage>
        <taxon>Eukaryota</taxon>
        <taxon>Fungi</taxon>
        <taxon>Fungi incertae sedis</taxon>
        <taxon>Mucoromycota</taxon>
        <taxon>Mucoromycotina</taxon>
        <taxon>Mucoromycetes</taxon>
        <taxon>Mucorales</taxon>
        <taxon>Mucorineae</taxon>
        <taxon>Rhizopodaceae</taxon>
        <taxon>Rhizopus</taxon>
    </lineage>
</organism>
<dbReference type="Pfam" id="PF08506">
    <property type="entry name" value="Cse1"/>
    <property type="match status" value="1"/>
</dbReference>
<dbReference type="InterPro" id="IPR058669">
    <property type="entry name" value="TPR_IPO7/11-like"/>
</dbReference>
<evidence type="ECO:0000256" key="4">
    <source>
        <dbReference type="SAM" id="MobiDB-lite"/>
    </source>
</evidence>
<reference evidence="7 8" key="1">
    <citation type="journal article" date="2018" name="G3 (Bethesda)">
        <title>Phylogenetic and Phylogenomic Definition of Rhizopus Species.</title>
        <authorList>
            <person name="Gryganskyi A.P."/>
            <person name="Golan J."/>
            <person name="Dolatabadi S."/>
            <person name="Mondo S."/>
            <person name="Robb S."/>
            <person name="Idnurm A."/>
            <person name="Muszewska A."/>
            <person name="Steczkiewicz K."/>
            <person name="Masonjones S."/>
            <person name="Liao H.L."/>
            <person name="Gajdeczka M.T."/>
            <person name="Anike F."/>
            <person name="Vuek A."/>
            <person name="Anishchenko I.M."/>
            <person name="Voigt K."/>
            <person name="de Hoog G.S."/>
            <person name="Smith M.E."/>
            <person name="Heitman J."/>
            <person name="Vilgalys R."/>
            <person name="Stajich J.E."/>
        </authorList>
    </citation>
    <scope>NUCLEOTIDE SEQUENCE [LARGE SCALE GENOMIC DNA]</scope>
    <source>
        <strain evidence="7 8">LSU 92-RS-03</strain>
    </source>
</reference>
<dbReference type="Proteomes" id="UP000253551">
    <property type="component" value="Unassembled WGS sequence"/>
</dbReference>
<dbReference type="InterPro" id="IPR011989">
    <property type="entry name" value="ARM-like"/>
</dbReference>
<feature type="domain" description="Exportin-2 central" evidence="5">
    <location>
        <begin position="96"/>
        <end position="409"/>
    </location>
</feature>
<dbReference type="Gene3D" id="1.25.10.10">
    <property type="entry name" value="Leucine-rich Repeat Variant"/>
    <property type="match status" value="1"/>
</dbReference>
<sequence length="950" mass="109589">MTAPNAVKIHLAASLHKILSVDFPDQWPGFMQELEKCLMSDQIRGIHVGLIGLHELVKVFQWKSAENREPLYNIVAIVFPVIQTICLKLFELEAADMLKLALKIYHSSIQMDLPPCFEDQMTHLVPWCSLFIKIIEKPINVPNDTEDFEKYVWWGTKKWAYRCLNLLVEKYSAQPDSSFMKNFTPNILTTYLQQLDVWMKKECYMSDKCLALSANFLCEAVKHKITWKIMKGHVDTLVSQFIFPLVCFSSKDELIWTENPVDYVHKKSELFEESNVPQQNVTLLLVDLIRSRKNQTFMTTLNFVNSVLGRESAENGRDKDGALYMIGALAPYILESKSISPMMEPFFGNHVLPEFKSKFPFLRARACELVRYFNDLEFSNEQNLSHIYLQVLDCLRDEELPVQVQAALALQHMIRNESGAYYYTIHLIYIYPSSLVKEATVPHFSFVIQTIISLMNQVDMDMLVTALEEFVETFSEQLPPFSVELCKQLSDTYLHLLEEINAQQQPEKNGNLLAVNEEIFNSKIVTAMSVIETIQQLISDPRNSPDMLSQIELVIIPIIQRTTKNKVYALYNEIFEIIAFCILALQQVSQPMWSIFELCYKAFKEDDEGLQYYATQMVPSFYNFITLGKDVFVENEQVKHMIFDIIDVCMGNEDLNENDRTPSCRLIESVLLNCSGQMDNYVPSFLNLAFRYILGGNIESIDFKVHCLEIVINCIYYNPRLTLGFLEENNWTQGFFSLWFSTLSSFSSVHDKKLIIVALCALLKLPVAQIPTCLQPTWPQILVGLSDVFKDLSESIEGDSDSELADDEDEDDEEEEEEEEIENRDLVIEEDIDGDYDVENDSGSDDDLSEREGDEDVEDEDAEYLEYLAQEATANETDVIEERDTAHTDENLYQSPLDCLNLYEHFEQSLKELQHYNAEFYDYLMKNLSEEDQNNVVGILSVAEKSRIEN</sequence>